<sequence length="174" mass="19418">MPFAQAPTGALQLKWELRDHGWARCHLANDFSQASLVVSYCTDALADLVAAAGGLYGQQRTTRFFFDAEPQEIRWVLRAEDALIDVTIYEFPDVSVSPDLPDSAGTVIWQSAHSRRLFSHAVLNAAQTVFTEHGEAGYQAKWMLHPFPVALVQDLRRLHLRDDACGLAHDHAHP</sequence>
<dbReference type="Proteomes" id="UP000015423">
    <property type="component" value="Chromosome"/>
</dbReference>
<dbReference type="EMBL" id="CP006259">
    <property type="protein sequence ID" value="AGS70373.1"/>
    <property type="molecule type" value="Genomic_DNA"/>
</dbReference>
<protein>
    <submittedName>
        <fullName evidence="1">Uncharacterized protein</fullName>
    </submittedName>
</protein>
<reference evidence="1 2" key="2">
    <citation type="journal article" date="2013" name="J. Biotechnol.">
        <title>Complete genome sequence of the kirromycin producer Streptomyces collinus Tu 365 consisting of a linear chromosome and two linear plasmids.</title>
        <authorList>
            <person name="Ruckert C."/>
            <person name="Szczepanowski R."/>
            <person name="Albersmeier A."/>
            <person name="Goesmann A."/>
            <person name="Iftime D."/>
            <person name="Musiol E.M."/>
            <person name="Blin K."/>
            <person name="Wohlleben W."/>
            <person name="Puhler A."/>
            <person name="Kalinowski J."/>
            <person name="Weber T."/>
        </authorList>
    </citation>
    <scope>NUCLEOTIDE SEQUENCE [LARGE SCALE GENOMIC DNA]</scope>
    <source>
        <strain evidence="2">DSM 40733 / Tue 365</strain>
    </source>
</reference>
<organism evidence="1 2">
    <name type="scientific">Streptomyces collinus (strain DSM 40733 / Tue 365)</name>
    <dbReference type="NCBI Taxonomy" id="1214242"/>
    <lineage>
        <taxon>Bacteria</taxon>
        <taxon>Bacillati</taxon>
        <taxon>Actinomycetota</taxon>
        <taxon>Actinomycetes</taxon>
        <taxon>Kitasatosporales</taxon>
        <taxon>Streptomycetaceae</taxon>
        <taxon>Streptomyces</taxon>
    </lineage>
</organism>
<dbReference type="AlphaFoldDB" id="S5UTB3"/>
<gene>
    <name evidence="1" type="ORF">B446_17785</name>
</gene>
<accession>S5UTB3</accession>
<dbReference type="KEGG" id="sci:B446_17785"/>
<name>S5UTB3_STRC3</name>
<dbReference type="RefSeq" id="WP_020940838.1">
    <property type="nucleotide sequence ID" value="NC_021985.1"/>
</dbReference>
<keyword evidence="2" id="KW-1185">Reference proteome</keyword>
<evidence type="ECO:0000313" key="1">
    <source>
        <dbReference type="EMBL" id="AGS70373.1"/>
    </source>
</evidence>
<reference evidence="2" key="1">
    <citation type="submission" date="2012-10" db="EMBL/GenBank/DDBJ databases">
        <title>The complete genome sequence of Streptomyces collinus Tu 365.</title>
        <authorList>
            <person name="Ruckert C."/>
            <person name="Szczepanowski R."/>
            <person name="Goesmann A."/>
            <person name="Pross E.K."/>
            <person name="Musiol E.M."/>
            <person name="Blin K."/>
            <person name="Wohlleben W."/>
            <person name="Puhler A."/>
            <person name="Weber T."/>
            <person name="Kalinowski J."/>
        </authorList>
    </citation>
    <scope>NUCLEOTIDE SEQUENCE [LARGE SCALE GENOMIC DNA]</scope>
    <source>
        <strain evidence="2">DSM 40733 / Tue 365</strain>
    </source>
</reference>
<proteinExistence type="predicted"/>
<dbReference type="PATRIC" id="fig|1214242.5.peg.3647"/>
<dbReference type="HOGENOM" id="CLU_114566_0_0_11"/>
<evidence type="ECO:0000313" key="2">
    <source>
        <dbReference type="Proteomes" id="UP000015423"/>
    </source>
</evidence>
<dbReference type="eggNOG" id="ENOG5033APU">
    <property type="taxonomic scope" value="Bacteria"/>
</dbReference>